<name>A0A8A1LA26_AJEC8</name>
<proteinExistence type="predicted"/>
<accession>A0A8A1LA26</accession>
<reference evidence="2" key="1">
    <citation type="submission" date="2021-01" db="EMBL/GenBank/DDBJ databases">
        <title>Chromosome-level genome assembly of a human fungal pathogen reveals clustering of transcriptionally co-regulated genes.</title>
        <authorList>
            <person name="Voorhies M."/>
            <person name="Cohen S."/>
            <person name="Shea T.P."/>
            <person name="Petrus S."/>
            <person name="Munoz J.F."/>
            <person name="Poplawski S."/>
            <person name="Goldman W.E."/>
            <person name="Michael T."/>
            <person name="Cuomo C.A."/>
            <person name="Sil A."/>
            <person name="Beyhan S."/>
        </authorList>
    </citation>
    <scope>NUCLEOTIDE SEQUENCE</scope>
    <source>
        <strain evidence="2">H88</strain>
    </source>
</reference>
<keyword evidence="1" id="KW-0812">Transmembrane</keyword>
<gene>
    <name evidence="2" type="ORF">I7I53_09916</name>
</gene>
<evidence type="ECO:0000313" key="2">
    <source>
        <dbReference type="EMBL" id="QSS49533.1"/>
    </source>
</evidence>
<dbReference type="EMBL" id="CP069102">
    <property type="protein sequence ID" value="QSS49533.1"/>
    <property type="molecule type" value="Genomic_DNA"/>
</dbReference>
<keyword evidence="1" id="KW-0472">Membrane</keyword>
<dbReference type="AlphaFoldDB" id="A0A8A1LA26"/>
<evidence type="ECO:0000256" key="1">
    <source>
        <dbReference type="SAM" id="Phobius"/>
    </source>
</evidence>
<dbReference type="Proteomes" id="UP000663419">
    <property type="component" value="Chromosome 1"/>
</dbReference>
<protein>
    <submittedName>
        <fullName evidence="2">Ribosomal RNA processing protein</fullName>
    </submittedName>
</protein>
<keyword evidence="1" id="KW-1133">Transmembrane helix</keyword>
<dbReference type="VEuPathDB" id="FungiDB:I7I53_09916"/>
<sequence>MTMAMKILLYGCTRGLMGCGIICWIFGWMRLRRLLLSRLRLMGMGMRLGKMVVRVVRAMRREARQLPGRQKRRRGS</sequence>
<organism evidence="2 3">
    <name type="scientific">Ajellomyces capsulatus (strain H88)</name>
    <name type="common">Darling's disease fungus</name>
    <name type="synonym">Histoplasma capsulatum</name>
    <dbReference type="NCBI Taxonomy" id="544711"/>
    <lineage>
        <taxon>Eukaryota</taxon>
        <taxon>Fungi</taxon>
        <taxon>Dikarya</taxon>
        <taxon>Ascomycota</taxon>
        <taxon>Pezizomycotina</taxon>
        <taxon>Eurotiomycetes</taxon>
        <taxon>Eurotiomycetidae</taxon>
        <taxon>Onygenales</taxon>
        <taxon>Ajellomycetaceae</taxon>
        <taxon>Histoplasma</taxon>
    </lineage>
</organism>
<evidence type="ECO:0000313" key="3">
    <source>
        <dbReference type="Proteomes" id="UP000663419"/>
    </source>
</evidence>
<feature type="transmembrane region" description="Helical" evidence="1">
    <location>
        <begin position="7"/>
        <end position="27"/>
    </location>
</feature>